<dbReference type="Proteomes" id="UP000321157">
    <property type="component" value="Unassembled WGS sequence"/>
</dbReference>
<sequence length="69" mass="7968">MNPRIIQHHDNILVRIPLDGLGQKHQKSLGITGVRRHTKKVSIRWIYGAKQRHMGMVAIRWDAALVTCF</sequence>
<evidence type="ECO:0000313" key="2">
    <source>
        <dbReference type="Proteomes" id="UP000321157"/>
    </source>
</evidence>
<dbReference type="AlphaFoldDB" id="A0A511VDH3"/>
<name>A0A511VDH3_9BACL</name>
<evidence type="ECO:0000313" key="1">
    <source>
        <dbReference type="EMBL" id="GEN36879.1"/>
    </source>
</evidence>
<keyword evidence="2" id="KW-1185">Reference proteome</keyword>
<organism evidence="1 2">
    <name type="scientific">Aneurinibacillus danicus</name>
    <dbReference type="NCBI Taxonomy" id="267746"/>
    <lineage>
        <taxon>Bacteria</taxon>
        <taxon>Bacillati</taxon>
        <taxon>Bacillota</taxon>
        <taxon>Bacilli</taxon>
        <taxon>Bacillales</taxon>
        <taxon>Paenibacillaceae</taxon>
        <taxon>Aneurinibacillus group</taxon>
        <taxon>Aneurinibacillus</taxon>
    </lineage>
</organism>
<comment type="caution">
    <text evidence="1">The sequence shown here is derived from an EMBL/GenBank/DDBJ whole genome shotgun (WGS) entry which is preliminary data.</text>
</comment>
<protein>
    <submittedName>
        <fullName evidence="1">Uncharacterized protein</fullName>
    </submittedName>
</protein>
<reference evidence="1 2" key="1">
    <citation type="submission" date="2019-07" db="EMBL/GenBank/DDBJ databases">
        <title>Whole genome shotgun sequence of Aneurinibacillus danicus NBRC 102444.</title>
        <authorList>
            <person name="Hosoyama A."/>
            <person name="Uohara A."/>
            <person name="Ohji S."/>
            <person name="Ichikawa N."/>
        </authorList>
    </citation>
    <scope>NUCLEOTIDE SEQUENCE [LARGE SCALE GENOMIC DNA]</scope>
    <source>
        <strain evidence="1 2">NBRC 102444</strain>
    </source>
</reference>
<proteinExistence type="predicted"/>
<accession>A0A511VDH3</accession>
<dbReference type="EMBL" id="BJXX01000278">
    <property type="protein sequence ID" value="GEN36879.1"/>
    <property type="molecule type" value="Genomic_DNA"/>
</dbReference>
<gene>
    <name evidence="1" type="ORF">ADA01nite_43390</name>
</gene>